<evidence type="ECO:0000313" key="2">
    <source>
        <dbReference type="Proteomes" id="UP000017404"/>
    </source>
</evidence>
<sequence>MEILTREEQINLINDLPDELWIEWVLLMGDITSFYSGLDSMRLTKVGDKSIDDGVFRILSLLHMNEANLNIDFFRDFFKHEVESIGGKFKKLKPFPTYYNPRDKLLSKSEDIELTFYFAVKNCILYKNSKDIYNLLTATRLRGYAVGLSGIKGLLLPKYHDDIKIHDLGGQAVANKADLAKQQVIALWLNRFDNPKLKPKHKKFKAQLAQWIIENPQIIIDQQGSPLTKNNGEAWYTDKNTISGILVGY</sequence>
<proteinExistence type="predicted"/>
<accession>V2V364</accession>
<dbReference type="EMBL" id="AYEV01000006">
    <property type="protein sequence ID" value="ESK56722.1"/>
    <property type="molecule type" value="Genomic_DNA"/>
</dbReference>
<gene>
    <name evidence="1" type="ORF">F990_00794</name>
</gene>
<name>V2V364_9GAMM</name>
<keyword evidence="2" id="KW-1185">Reference proteome</keyword>
<organism evidence="1 2">
    <name type="scientific">Acinetobacter tjernbergiae DSM 14971 = CIP 107465</name>
    <dbReference type="NCBI Taxonomy" id="1120928"/>
    <lineage>
        <taxon>Bacteria</taxon>
        <taxon>Pseudomonadati</taxon>
        <taxon>Pseudomonadota</taxon>
        <taxon>Gammaproteobacteria</taxon>
        <taxon>Moraxellales</taxon>
        <taxon>Moraxellaceae</taxon>
        <taxon>Acinetobacter</taxon>
    </lineage>
</organism>
<dbReference type="Proteomes" id="UP000017404">
    <property type="component" value="Unassembled WGS sequence"/>
</dbReference>
<dbReference type="PATRIC" id="fig|1120928.5.peg.814"/>
<dbReference type="RefSeq" id="WP_018677732.1">
    <property type="nucleotide sequence ID" value="NZ_AYEV01000006.1"/>
</dbReference>
<dbReference type="STRING" id="202955.GCA_000759995_02816"/>
<protein>
    <submittedName>
        <fullName evidence="1">Uncharacterized protein</fullName>
    </submittedName>
</protein>
<dbReference type="OrthoDB" id="10005252at2"/>
<dbReference type="AlphaFoldDB" id="V2V364"/>
<reference evidence="1 2" key="1">
    <citation type="submission" date="2013-10" db="EMBL/GenBank/DDBJ databases">
        <title>The Genome Sequence of Acinetobacter tjernbergiae CIP107465.</title>
        <authorList>
            <consortium name="The Broad Institute Genomics Platform"/>
            <consortium name="The Broad Institute Genome Sequencing Center for Infectious Disease"/>
            <person name="Cerqueira G."/>
            <person name="Feldgarden M."/>
            <person name="Courvalin P."/>
            <person name="Grillot-Courvalin C."/>
            <person name="Clermont D."/>
            <person name="Rocha E."/>
            <person name="Yoon E.-J."/>
            <person name="Nemec A."/>
            <person name="Young S.K."/>
            <person name="Zeng Q."/>
            <person name="Gargeya S."/>
            <person name="Fitzgerald M."/>
            <person name="Abouelleil A."/>
            <person name="Alvarado L."/>
            <person name="Berlin A.M."/>
            <person name="Chapman S.B."/>
            <person name="Gainer-Dewar J."/>
            <person name="Goldberg J."/>
            <person name="Gnerre S."/>
            <person name="Griggs A."/>
            <person name="Gujja S."/>
            <person name="Hansen M."/>
            <person name="Howarth C."/>
            <person name="Imamovic A."/>
            <person name="Ireland A."/>
            <person name="Larimer J."/>
            <person name="McCowan C."/>
            <person name="Murphy C."/>
            <person name="Pearson M."/>
            <person name="Poon T.W."/>
            <person name="Priest M."/>
            <person name="Roberts A."/>
            <person name="Saif S."/>
            <person name="Shea T."/>
            <person name="Sykes S."/>
            <person name="Wortman J."/>
            <person name="Nusbaum C."/>
            <person name="Birren B."/>
        </authorList>
    </citation>
    <scope>NUCLEOTIDE SEQUENCE [LARGE SCALE GENOMIC DNA]</scope>
    <source>
        <strain evidence="1 2">CIP 107465</strain>
    </source>
</reference>
<evidence type="ECO:0000313" key="1">
    <source>
        <dbReference type="EMBL" id="ESK56722.1"/>
    </source>
</evidence>
<comment type="caution">
    <text evidence="1">The sequence shown here is derived from an EMBL/GenBank/DDBJ whole genome shotgun (WGS) entry which is preliminary data.</text>
</comment>